<evidence type="ECO:0000256" key="1">
    <source>
        <dbReference type="SAM" id="Phobius"/>
    </source>
</evidence>
<dbReference type="AlphaFoldDB" id="A0A0C5WMA9"/>
<dbReference type="OrthoDB" id="1151370at2"/>
<gene>
    <name evidence="3" type="ORF">AW14_10600</name>
</gene>
<organism evidence="3 4">
    <name type="scientific">Siansivirga zeaxanthinifaciens CC-SAMT-1</name>
    <dbReference type="NCBI Taxonomy" id="1454006"/>
    <lineage>
        <taxon>Bacteria</taxon>
        <taxon>Pseudomonadati</taxon>
        <taxon>Bacteroidota</taxon>
        <taxon>Flavobacteriia</taxon>
        <taxon>Flavobacteriales</taxon>
        <taxon>Flavobacteriaceae</taxon>
        <taxon>Siansivirga</taxon>
    </lineage>
</organism>
<reference evidence="3 4" key="1">
    <citation type="submission" date="2014-02" db="EMBL/GenBank/DDBJ databases">
        <authorList>
            <person name="Young C.-C."/>
            <person name="Hameed A."/>
            <person name="Huang H.-C."/>
            <person name="Shahina M."/>
        </authorList>
    </citation>
    <scope>NUCLEOTIDE SEQUENCE [LARGE SCALE GENOMIC DNA]</scope>
    <source>
        <strain evidence="3 4">CC-SAMT-1</strain>
    </source>
</reference>
<dbReference type="RefSeq" id="WP_044638729.1">
    <property type="nucleotide sequence ID" value="NZ_CP007202.1"/>
</dbReference>
<accession>A0A0C5WMA9</accession>
<keyword evidence="1" id="KW-1133">Transmembrane helix</keyword>
<dbReference type="KEGG" id="sze:AW14_10600"/>
<name>A0A0C5WMA9_9FLAO</name>
<dbReference type="STRING" id="1454006.AW14_10600"/>
<evidence type="ECO:0000313" key="3">
    <source>
        <dbReference type="EMBL" id="AJR04015.1"/>
    </source>
</evidence>
<evidence type="ECO:0000313" key="4">
    <source>
        <dbReference type="Proteomes" id="UP000032229"/>
    </source>
</evidence>
<feature type="domain" description="DUF6787" evidence="2">
    <location>
        <begin position="83"/>
        <end position="159"/>
    </location>
</feature>
<feature type="transmembrane region" description="Helical" evidence="1">
    <location>
        <begin position="77"/>
        <end position="98"/>
    </location>
</feature>
<feature type="transmembrane region" description="Helical" evidence="1">
    <location>
        <begin position="43"/>
        <end position="65"/>
    </location>
</feature>
<protein>
    <submittedName>
        <fullName evidence="3">Membrane protein</fullName>
    </submittedName>
</protein>
<sequence>MNKLKKLWNIERNWQLIFPLLGTVVLAYASYKLTAAFFKDVHVLLTILLSCVIFYTLLKLTLFIFKKLESKWEVTYRWELISIFLVFASTGSSSIFVSRPIIKLMGITKENLNPFIYWVLYIIIGFIFYQILLVFIGWLFGQFNFFWNFEKKMLRRIGFKRFIE</sequence>
<dbReference type="PATRIC" id="fig|1454006.5.peg.2100"/>
<dbReference type="Proteomes" id="UP000032229">
    <property type="component" value="Chromosome"/>
</dbReference>
<dbReference type="InterPro" id="IPR046714">
    <property type="entry name" value="DUF6787"/>
</dbReference>
<dbReference type="EMBL" id="CP007202">
    <property type="protein sequence ID" value="AJR04015.1"/>
    <property type="molecule type" value="Genomic_DNA"/>
</dbReference>
<dbReference type="HOGENOM" id="CLU_1684600_0_0_10"/>
<feature type="transmembrane region" description="Helical" evidence="1">
    <location>
        <begin position="118"/>
        <end position="147"/>
    </location>
</feature>
<proteinExistence type="predicted"/>
<keyword evidence="1" id="KW-0472">Membrane</keyword>
<feature type="transmembrane region" description="Helical" evidence="1">
    <location>
        <begin position="12"/>
        <end position="31"/>
    </location>
</feature>
<dbReference type="Pfam" id="PF20584">
    <property type="entry name" value="DUF6787"/>
    <property type="match status" value="1"/>
</dbReference>
<keyword evidence="4" id="KW-1185">Reference proteome</keyword>
<evidence type="ECO:0000259" key="2">
    <source>
        <dbReference type="Pfam" id="PF20584"/>
    </source>
</evidence>
<keyword evidence="1" id="KW-0812">Transmembrane</keyword>